<comment type="caution">
    <text evidence="2">The sequence shown here is derived from an EMBL/GenBank/DDBJ whole genome shotgun (WGS) entry which is preliminary data.</text>
</comment>
<feature type="domain" description="Sugar 3,4-ketoisomerase QdtA cupin" evidence="1">
    <location>
        <begin position="24"/>
        <end position="143"/>
    </location>
</feature>
<dbReference type="AlphaFoldDB" id="A0A0C1CXP6"/>
<dbReference type="Pfam" id="PF05523">
    <property type="entry name" value="FdtA"/>
    <property type="match status" value="1"/>
</dbReference>
<name>A0A0C1CXP6_9FLAO</name>
<dbReference type="InterPro" id="IPR011051">
    <property type="entry name" value="RmlC_Cupin_sf"/>
</dbReference>
<dbReference type="SUPFAM" id="SSF51182">
    <property type="entry name" value="RmlC-like cupins"/>
    <property type="match status" value="1"/>
</dbReference>
<sequence>MTTHPKRDFRRRCSAISVLKIVMKAKIISGNRHQDDRGTICFNNDFNALGIKRVYTIQNVDSNFIRGWQGHQIEQRWFSAVSGSFKIKLIEIDSWENPSKDLRVLEFILSAENLDVLHIPQGFVTSIQAIDDQSKLLVFADYELGEVQDEFRFPADYFN</sequence>
<accession>A0A0C1CXP6</accession>
<dbReference type="STRING" id="266749.SAMN05421876_10440"/>
<reference evidence="2 3" key="1">
    <citation type="submission" date="2014-10" db="EMBL/GenBank/DDBJ databases">
        <title>Kaistella jeonii genome.</title>
        <authorList>
            <person name="Clayton J.T."/>
            <person name="Newman J.D."/>
        </authorList>
    </citation>
    <scope>NUCLEOTIDE SEQUENCE [LARGE SCALE GENOMIC DNA]</scope>
    <source>
        <strain evidence="2 3">DSM 17048</strain>
    </source>
</reference>
<dbReference type="EMBL" id="JSYL01000004">
    <property type="protein sequence ID" value="KIA89111.1"/>
    <property type="molecule type" value="Genomic_DNA"/>
</dbReference>
<keyword evidence="3" id="KW-1185">Reference proteome</keyword>
<evidence type="ECO:0000259" key="1">
    <source>
        <dbReference type="Pfam" id="PF05523"/>
    </source>
</evidence>
<dbReference type="InterPro" id="IPR014710">
    <property type="entry name" value="RmlC-like_jellyroll"/>
</dbReference>
<protein>
    <submittedName>
        <fullName evidence="2">Sugar epimerase</fullName>
    </submittedName>
</protein>
<dbReference type="Gene3D" id="2.60.120.10">
    <property type="entry name" value="Jelly Rolls"/>
    <property type="match status" value="1"/>
</dbReference>
<dbReference type="Proteomes" id="UP000031473">
    <property type="component" value="Unassembled WGS sequence"/>
</dbReference>
<dbReference type="InterPro" id="IPR008894">
    <property type="entry name" value="QdtA_cupin_dom"/>
</dbReference>
<gene>
    <name evidence="2" type="ORF">OA86_08590</name>
</gene>
<organism evidence="2 3">
    <name type="scientific">Kaistella jeonii</name>
    <dbReference type="NCBI Taxonomy" id="266749"/>
    <lineage>
        <taxon>Bacteria</taxon>
        <taxon>Pseudomonadati</taxon>
        <taxon>Bacteroidota</taxon>
        <taxon>Flavobacteriia</taxon>
        <taxon>Flavobacteriales</taxon>
        <taxon>Weeksellaceae</taxon>
        <taxon>Chryseobacterium group</taxon>
        <taxon>Kaistella</taxon>
    </lineage>
</organism>
<evidence type="ECO:0000313" key="2">
    <source>
        <dbReference type="EMBL" id="KIA89111.1"/>
    </source>
</evidence>
<proteinExistence type="predicted"/>
<evidence type="ECO:0000313" key="3">
    <source>
        <dbReference type="Proteomes" id="UP000031473"/>
    </source>
</evidence>